<evidence type="ECO:0000313" key="2">
    <source>
        <dbReference type="EMBL" id="CAB4137625.1"/>
    </source>
</evidence>
<gene>
    <name evidence="2" type="ORF">UFOVP321_47</name>
</gene>
<keyword evidence="2" id="KW-0378">Hydrolase</keyword>
<sequence length="161" mass="18364">MVDQRTLDRIKLMHPKLRDEVGEIYAEICQALTGKAFCRFTHTLRTFKEQDELFAKGRTAPGARVTNAKGGLSMHNYGLALDIVLIRDGSALWDVKADLDGDGKADWMEIVNIFKQYGWEWGGDWKFYDAPHFQKSFGKSVRELLALHNAKKVDKEGYVLL</sequence>
<organism evidence="2">
    <name type="scientific">uncultured Caudovirales phage</name>
    <dbReference type="NCBI Taxonomy" id="2100421"/>
    <lineage>
        <taxon>Viruses</taxon>
        <taxon>Duplodnaviria</taxon>
        <taxon>Heunggongvirae</taxon>
        <taxon>Uroviricota</taxon>
        <taxon>Caudoviricetes</taxon>
        <taxon>Peduoviridae</taxon>
        <taxon>Maltschvirus</taxon>
        <taxon>Maltschvirus maltsch</taxon>
    </lineage>
</organism>
<keyword evidence="2" id="KW-0645">Protease</keyword>
<dbReference type="InterPro" id="IPR009045">
    <property type="entry name" value="Zn_M74/Hedgehog-like"/>
</dbReference>
<dbReference type="SUPFAM" id="SSF55166">
    <property type="entry name" value="Hedgehog/DD-peptidase"/>
    <property type="match status" value="1"/>
</dbReference>
<dbReference type="InterPro" id="IPR039561">
    <property type="entry name" value="Peptidase_M15C"/>
</dbReference>
<protein>
    <submittedName>
        <fullName evidence="2">D-alanyl-D-alanine carboxypeptidase</fullName>
    </submittedName>
</protein>
<keyword evidence="2" id="KW-0121">Carboxypeptidase</keyword>
<accession>A0A6J5LT95</accession>
<feature type="domain" description="Peptidase M15C" evidence="1">
    <location>
        <begin position="67"/>
        <end position="134"/>
    </location>
</feature>
<dbReference type="Gene3D" id="3.30.1380.10">
    <property type="match status" value="1"/>
</dbReference>
<dbReference type="GO" id="GO:0004180">
    <property type="term" value="F:carboxypeptidase activity"/>
    <property type="evidence" value="ECO:0007669"/>
    <property type="project" value="UniProtKB-KW"/>
</dbReference>
<evidence type="ECO:0000259" key="1">
    <source>
        <dbReference type="Pfam" id="PF13539"/>
    </source>
</evidence>
<dbReference type="EMBL" id="LR796333">
    <property type="protein sequence ID" value="CAB4137625.1"/>
    <property type="molecule type" value="Genomic_DNA"/>
</dbReference>
<dbReference type="Pfam" id="PF13539">
    <property type="entry name" value="Peptidase_M15_4"/>
    <property type="match status" value="1"/>
</dbReference>
<name>A0A6J5LT95_9CAUD</name>
<reference evidence="2" key="1">
    <citation type="submission" date="2020-04" db="EMBL/GenBank/DDBJ databases">
        <authorList>
            <person name="Chiriac C."/>
            <person name="Salcher M."/>
            <person name="Ghai R."/>
            <person name="Kavagutti S V."/>
        </authorList>
    </citation>
    <scope>NUCLEOTIDE SEQUENCE</scope>
</reference>
<proteinExistence type="predicted"/>
<dbReference type="CDD" id="cd14845">
    <property type="entry name" value="L-Ala-D-Glu_peptidase_like"/>
    <property type="match status" value="1"/>
</dbReference>